<evidence type="ECO:0000313" key="3">
    <source>
        <dbReference type="Proteomes" id="UP000028194"/>
    </source>
</evidence>
<dbReference type="PANTHER" id="PTHR35610">
    <property type="entry name" value="3-ISOPROPYLMALATE DEHYDRATASE-RELATED"/>
    <property type="match status" value="1"/>
</dbReference>
<reference evidence="2 3" key="1">
    <citation type="journal article" date="2014" name="PLoS ONE">
        <title>Genome Sequence of Candidatus Nitrososphaera evergladensis from Group I.1b Enriched from Everglades Soil Reveals Novel Genomic Features of the Ammonia-Oxidizing Archaea.</title>
        <authorList>
            <person name="Zhalnina K.V."/>
            <person name="Dias R."/>
            <person name="Leonard M.T."/>
            <person name="Dorr de Quadros P."/>
            <person name="Camargo F.A."/>
            <person name="Drew J.C."/>
            <person name="Farmerie W.G."/>
            <person name="Daroub S.H."/>
            <person name="Triplett E.W."/>
        </authorList>
    </citation>
    <scope>NUCLEOTIDE SEQUENCE [LARGE SCALE GENOMIC DNA]</scope>
    <source>
        <strain evidence="2 3">SR1</strain>
    </source>
</reference>
<dbReference type="HOGENOM" id="CLU_075000_0_0_2"/>
<gene>
    <name evidence="2" type="ORF">NTE_00136</name>
</gene>
<dbReference type="Pfam" id="PF09754">
    <property type="entry name" value="PAC2"/>
    <property type="match status" value="1"/>
</dbReference>
<dbReference type="RefSeq" id="WP_148699257.1">
    <property type="nucleotide sequence ID" value="NZ_CP007174.1"/>
</dbReference>
<dbReference type="PANTHER" id="PTHR35610:SF7">
    <property type="entry name" value="3-ISOPROPYLMALATE DEHYDRATASE"/>
    <property type="match status" value="1"/>
</dbReference>
<dbReference type="KEGG" id="nev:NTE_00136"/>
<dbReference type="Proteomes" id="UP000028194">
    <property type="component" value="Chromosome"/>
</dbReference>
<dbReference type="OrthoDB" id="31247at2157"/>
<accession>A0A075MLV1</accession>
<keyword evidence="3" id="KW-1185">Reference proteome</keyword>
<dbReference type="Gene3D" id="3.40.50.10900">
    <property type="entry name" value="PAC-like subunit"/>
    <property type="match status" value="1"/>
</dbReference>
<name>A0A075MLV1_9ARCH</name>
<dbReference type="InterPro" id="IPR019151">
    <property type="entry name" value="Proteasome_assmbl_chaperone_2"/>
</dbReference>
<dbReference type="STRING" id="1459636.NTE_00136"/>
<proteinExistence type="predicted"/>
<dbReference type="EMBL" id="CP007174">
    <property type="protein sequence ID" value="AIF82218.1"/>
    <property type="molecule type" value="Genomic_DNA"/>
</dbReference>
<evidence type="ECO:0000313" key="2">
    <source>
        <dbReference type="EMBL" id="AIF82218.1"/>
    </source>
</evidence>
<evidence type="ECO:0000256" key="1">
    <source>
        <dbReference type="SAM" id="MobiDB-lite"/>
    </source>
</evidence>
<dbReference type="SUPFAM" id="SSF159659">
    <property type="entry name" value="Cgl1923-like"/>
    <property type="match status" value="2"/>
</dbReference>
<dbReference type="InterPro" id="IPR038389">
    <property type="entry name" value="PSMG2_sf"/>
</dbReference>
<dbReference type="GeneID" id="41596076"/>
<sequence>MVKRGFASETTIHESYDGKTRIKQFLRVKATTNNNTANSRKHISLRPSLIAGFPGTGLVGSISANFIIERLDMHQIASVDSEFIMPTVTYIGDKLRHPFRIYADRKGSLYVIVCEAPLLPEGIHNIMDLVVSWAINNGIGEVITLDGIPVSGWPAKNRESIVLTSHYHSGNLQQPSLPSAPASGNDEDNDNNNDDNYGNNAAADDDDNYDDGLKSSSPYHHKKTTLITGMSAGLLSSCLSRDMACSAVLVQTASGVPDPEGAALLLQTISEMPHVPLELDVGPLLKEGREIKRRLAETIASLKRQEEAQATPYPAGRSMMYG</sequence>
<dbReference type="AlphaFoldDB" id="A0A075MLV1"/>
<organism evidence="2 3">
    <name type="scientific">Candidatus Nitrososphaera evergladensis SR1</name>
    <dbReference type="NCBI Taxonomy" id="1459636"/>
    <lineage>
        <taxon>Archaea</taxon>
        <taxon>Nitrososphaerota</taxon>
        <taxon>Nitrososphaeria</taxon>
        <taxon>Nitrososphaerales</taxon>
        <taxon>Nitrososphaeraceae</taxon>
        <taxon>Nitrososphaera</taxon>
    </lineage>
</organism>
<feature type="region of interest" description="Disordered" evidence="1">
    <location>
        <begin position="170"/>
        <end position="220"/>
    </location>
</feature>
<protein>
    <submittedName>
        <fullName evidence="2">ATP-grasp superfamily enzyme</fullName>
    </submittedName>
</protein>
<dbReference type="eggNOG" id="arCOG00347">
    <property type="taxonomic scope" value="Archaea"/>
</dbReference>